<evidence type="ECO:0000256" key="5">
    <source>
        <dbReference type="ARBA" id="ARBA00023136"/>
    </source>
</evidence>
<feature type="transmembrane region" description="Helical" evidence="6">
    <location>
        <begin position="30"/>
        <end position="48"/>
    </location>
</feature>
<feature type="transmembrane region" description="Helical" evidence="6">
    <location>
        <begin position="137"/>
        <end position="156"/>
    </location>
</feature>
<accession>A0AAX3MWH5</accession>
<dbReference type="RefSeq" id="WP_274359049.1">
    <property type="nucleotide sequence ID" value="NZ_CP118101.1"/>
</dbReference>
<evidence type="ECO:0000256" key="2">
    <source>
        <dbReference type="ARBA" id="ARBA00022448"/>
    </source>
</evidence>
<dbReference type="InterPro" id="IPR011701">
    <property type="entry name" value="MFS"/>
</dbReference>
<dbReference type="InterPro" id="IPR050930">
    <property type="entry name" value="MFS_Vesicular_Transporter"/>
</dbReference>
<evidence type="ECO:0000256" key="1">
    <source>
        <dbReference type="ARBA" id="ARBA00004651"/>
    </source>
</evidence>
<feature type="transmembrane region" description="Helical" evidence="6">
    <location>
        <begin position="69"/>
        <end position="87"/>
    </location>
</feature>
<comment type="subcellular location">
    <subcellularLocation>
        <location evidence="1">Cell membrane</location>
        <topology evidence="1">Multi-pass membrane protein</topology>
    </subcellularLocation>
</comment>
<feature type="transmembrane region" description="Helical" evidence="6">
    <location>
        <begin position="93"/>
        <end position="116"/>
    </location>
</feature>
<feature type="transmembrane region" description="Helical" evidence="6">
    <location>
        <begin position="327"/>
        <end position="346"/>
    </location>
</feature>
<feature type="domain" description="Major facilitator superfamily (MFS) profile" evidence="7">
    <location>
        <begin position="3"/>
        <end position="376"/>
    </location>
</feature>
<name>A0AAX3MWH5_9BACL</name>
<dbReference type="GO" id="GO:0022857">
    <property type="term" value="F:transmembrane transporter activity"/>
    <property type="evidence" value="ECO:0007669"/>
    <property type="project" value="InterPro"/>
</dbReference>
<gene>
    <name evidence="8" type="ORF">PUW23_21090</name>
</gene>
<dbReference type="PROSITE" id="PS50850">
    <property type="entry name" value="MFS"/>
    <property type="match status" value="1"/>
</dbReference>
<proteinExistence type="predicted"/>
<feature type="transmembrane region" description="Helical" evidence="6">
    <location>
        <begin position="268"/>
        <end position="287"/>
    </location>
</feature>
<evidence type="ECO:0000259" key="7">
    <source>
        <dbReference type="PROSITE" id="PS50850"/>
    </source>
</evidence>
<dbReference type="InterPro" id="IPR036259">
    <property type="entry name" value="MFS_trans_sf"/>
</dbReference>
<evidence type="ECO:0000313" key="9">
    <source>
        <dbReference type="Proteomes" id="UP001220962"/>
    </source>
</evidence>
<dbReference type="EMBL" id="CP118101">
    <property type="protein sequence ID" value="WDH81963.1"/>
    <property type="molecule type" value="Genomic_DNA"/>
</dbReference>
<sequence>MKTAVWLYLFLFLAFFDLHAQYPILTPFALSLGAVPTFIGWMMGIYSLTHLPGNLIAGTQIDKHGSRRYIVFSLTAAGIVLLLQSQVDAPWQLLALRAISGFVLAFLSPACMTLLAQLSSDPITQGKYMSGHGVVHTLASVVSPAAGAFIVAGIGFSGTFQSLGILLIITGIMAYFTLPAVKTSAANAPSTAAQTEDSPNRSFFPISWRFFVLPLVVACAQGILFFELPLRGSGSASILSTGLLFSIISLGALATLSMLFLNRYSPTMRLAGGVLLMAFSFFLMAAAPQIPLWLILFILGTSKGIIFPALASMLIQLSQGVRLGRVFSIQSIATSLGSFVGPIAAGQIRMDVSPYFLAFIVLMLGLLLLPFPNKFKASTLSHPEAKHV</sequence>
<keyword evidence="2" id="KW-0813">Transport</keyword>
<feature type="transmembrane region" description="Helical" evidence="6">
    <location>
        <begin position="293"/>
        <end position="315"/>
    </location>
</feature>
<keyword evidence="3 6" id="KW-0812">Transmembrane</keyword>
<dbReference type="SUPFAM" id="SSF103473">
    <property type="entry name" value="MFS general substrate transporter"/>
    <property type="match status" value="1"/>
</dbReference>
<feature type="transmembrane region" description="Helical" evidence="6">
    <location>
        <begin position="352"/>
        <end position="371"/>
    </location>
</feature>
<reference evidence="8" key="1">
    <citation type="submission" date="2023-02" db="EMBL/GenBank/DDBJ databases">
        <title>Pathogen: clinical or host-associated sample.</title>
        <authorList>
            <person name="Hergert J."/>
            <person name="Casey R."/>
            <person name="Wagner J."/>
            <person name="Young E.L."/>
            <person name="Oakeson K.F."/>
        </authorList>
    </citation>
    <scope>NUCLEOTIDE SEQUENCE</scope>
    <source>
        <strain evidence="8">2022CK-00830</strain>
    </source>
</reference>
<feature type="transmembrane region" description="Helical" evidence="6">
    <location>
        <begin position="202"/>
        <end position="226"/>
    </location>
</feature>
<dbReference type="PANTHER" id="PTHR23506">
    <property type="entry name" value="GH10249P"/>
    <property type="match status" value="1"/>
</dbReference>
<evidence type="ECO:0000256" key="3">
    <source>
        <dbReference type="ARBA" id="ARBA00022692"/>
    </source>
</evidence>
<dbReference type="AlphaFoldDB" id="A0AAX3MWH5"/>
<evidence type="ECO:0000256" key="6">
    <source>
        <dbReference type="SAM" id="Phobius"/>
    </source>
</evidence>
<dbReference type="InterPro" id="IPR020846">
    <property type="entry name" value="MFS_dom"/>
</dbReference>
<dbReference type="Pfam" id="PF07690">
    <property type="entry name" value="MFS_1"/>
    <property type="match status" value="1"/>
</dbReference>
<protein>
    <submittedName>
        <fullName evidence="8">MFS transporter</fullName>
    </submittedName>
</protein>
<dbReference type="PANTHER" id="PTHR23506:SF23">
    <property type="entry name" value="GH10249P"/>
    <property type="match status" value="1"/>
</dbReference>
<dbReference type="Proteomes" id="UP001220962">
    <property type="component" value="Chromosome"/>
</dbReference>
<evidence type="ECO:0000256" key="4">
    <source>
        <dbReference type="ARBA" id="ARBA00022989"/>
    </source>
</evidence>
<organism evidence="8 9">
    <name type="scientific">Paenibacillus urinalis</name>
    <dbReference type="NCBI Taxonomy" id="521520"/>
    <lineage>
        <taxon>Bacteria</taxon>
        <taxon>Bacillati</taxon>
        <taxon>Bacillota</taxon>
        <taxon>Bacilli</taxon>
        <taxon>Bacillales</taxon>
        <taxon>Paenibacillaceae</taxon>
        <taxon>Paenibacillus</taxon>
    </lineage>
</organism>
<feature type="transmembrane region" description="Helical" evidence="6">
    <location>
        <begin position="162"/>
        <end position="181"/>
    </location>
</feature>
<dbReference type="GO" id="GO:0005886">
    <property type="term" value="C:plasma membrane"/>
    <property type="evidence" value="ECO:0007669"/>
    <property type="project" value="UniProtKB-SubCell"/>
</dbReference>
<evidence type="ECO:0000313" key="8">
    <source>
        <dbReference type="EMBL" id="WDH81963.1"/>
    </source>
</evidence>
<keyword evidence="4 6" id="KW-1133">Transmembrane helix</keyword>
<keyword evidence="5 6" id="KW-0472">Membrane</keyword>
<dbReference type="Gene3D" id="1.20.1250.20">
    <property type="entry name" value="MFS general substrate transporter like domains"/>
    <property type="match status" value="1"/>
</dbReference>
<feature type="transmembrane region" description="Helical" evidence="6">
    <location>
        <begin position="238"/>
        <end position="261"/>
    </location>
</feature>